<accession>A0A816DR44</accession>
<evidence type="ECO:0000313" key="3">
    <source>
        <dbReference type="Proteomes" id="UP000663829"/>
    </source>
</evidence>
<reference evidence="1" key="1">
    <citation type="submission" date="2021-02" db="EMBL/GenBank/DDBJ databases">
        <authorList>
            <person name="Nowell W R."/>
        </authorList>
    </citation>
    <scope>NUCLEOTIDE SEQUENCE</scope>
</reference>
<dbReference type="AlphaFoldDB" id="A0A816DR44"/>
<sequence length="50" mass="5883">MLNPSKRRPNESLDEGALRLLYRMGILKPNTTTEFRMSDFINDIKNELKD</sequence>
<feature type="non-terminal residue" evidence="1">
    <location>
        <position position="50"/>
    </location>
</feature>
<evidence type="ECO:0000313" key="1">
    <source>
        <dbReference type="EMBL" id="CAF1639271.1"/>
    </source>
</evidence>
<dbReference type="EMBL" id="CAJOBC010115303">
    <property type="protein sequence ID" value="CAF4548726.1"/>
    <property type="molecule type" value="Genomic_DNA"/>
</dbReference>
<comment type="caution">
    <text evidence="1">The sequence shown here is derived from an EMBL/GenBank/DDBJ whole genome shotgun (WGS) entry which is preliminary data.</text>
</comment>
<name>A0A816DR44_9BILA</name>
<evidence type="ECO:0000313" key="2">
    <source>
        <dbReference type="EMBL" id="CAF4548726.1"/>
    </source>
</evidence>
<organism evidence="1 3">
    <name type="scientific">Didymodactylos carnosus</name>
    <dbReference type="NCBI Taxonomy" id="1234261"/>
    <lineage>
        <taxon>Eukaryota</taxon>
        <taxon>Metazoa</taxon>
        <taxon>Spiralia</taxon>
        <taxon>Gnathifera</taxon>
        <taxon>Rotifera</taxon>
        <taxon>Eurotatoria</taxon>
        <taxon>Bdelloidea</taxon>
        <taxon>Philodinida</taxon>
        <taxon>Philodinidae</taxon>
        <taxon>Didymodactylos</taxon>
    </lineage>
</organism>
<dbReference type="Proteomes" id="UP000681722">
    <property type="component" value="Unassembled WGS sequence"/>
</dbReference>
<dbReference type="EMBL" id="CAJNOQ010046621">
    <property type="protein sequence ID" value="CAF1639271.1"/>
    <property type="molecule type" value="Genomic_DNA"/>
</dbReference>
<gene>
    <name evidence="1" type="ORF">GPM918_LOCUS44830</name>
    <name evidence="2" type="ORF">SRO942_LOCUS46894</name>
</gene>
<keyword evidence="3" id="KW-1185">Reference proteome</keyword>
<dbReference type="OrthoDB" id="2423195at2759"/>
<proteinExistence type="predicted"/>
<dbReference type="Proteomes" id="UP000663829">
    <property type="component" value="Unassembled WGS sequence"/>
</dbReference>
<protein>
    <submittedName>
        <fullName evidence="1">Uncharacterized protein</fullName>
    </submittedName>
</protein>